<evidence type="ECO:0000313" key="2">
    <source>
        <dbReference type="Proteomes" id="UP000434957"/>
    </source>
</evidence>
<gene>
    <name evidence="1" type="ORF">PR003_g14689</name>
</gene>
<keyword evidence="2" id="KW-1185">Reference proteome</keyword>
<comment type="caution">
    <text evidence="1">The sequence shown here is derived from an EMBL/GenBank/DDBJ whole genome shotgun (WGS) entry which is preliminary data.</text>
</comment>
<evidence type="ECO:0000313" key="1">
    <source>
        <dbReference type="EMBL" id="KAE9332097.1"/>
    </source>
</evidence>
<protein>
    <submittedName>
        <fullName evidence="1">Uncharacterized protein</fullName>
    </submittedName>
</protein>
<dbReference type="EMBL" id="QXFT01000982">
    <property type="protein sequence ID" value="KAE9332097.1"/>
    <property type="molecule type" value="Genomic_DNA"/>
</dbReference>
<accession>A0A6A4ETY6</accession>
<organism evidence="1 2">
    <name type="scientific">Phytophthora rubi</name>
    <dbReference type="NCBI Taxonomy" id="129364"/>
    <lineage>
        <taxon>Eukaryota</taxon>
        <taxon>Sar</taxon>
        <taxon>Stramenopiles</taxon>
        <taxon>Oomycota</taxon>
        <taxon>Peronosporomycetes</taxon>
        <taxon>Peronosporales</taxon>
        <taxon>Peronosporaceae</taxon>
        <taxon>Phytophthora</taxon>
    </lineage>
</organism>
<sequence>MTPWGLEASRVILRFATSSASQAPNYFYQWRAVTDQQDVATWLSAASGRDRQRHGLDIDATCLSIAQQSEGDEEVAVATKRSRLATPDALARSLARLQETTLVLLPRLLRPRLVFRPSSLTSCSWVTGVDAATFFSRLR</sequence>
<dbReference type="Proteomes" id="UP000434957">
    <property type="component" value="Unassembled WGS sequence"/>
</dbReference>
<dbReference type="AlphaFoldDB" id="A0A6A4ETY6"/>
<reference evidence="1 2" key="1">
    <citation type="submission" date="2018-08" db="EMBL/GenBank/DDBJ databases">
        <title>Genomic investigation of the strawberry pathogen Phytophthora fragariae indicates pathogenicity is determined by transcriptional variation in three key races.</title>
        <authorList>
            <person name="Adams T.M."/>
            <person name="Armitage A.D."/>
            <person name="Sobczyk M.K."/>
            <person name="Bates H.J."/>
            <person name="Dunwell J.M."/>
            <person name="Nellist C.F."/>
            <person name="Harrison R.J."/>
        </authorList>
    </citation>
    <scope>NUCLEOTIDE SEQUENCE [LARGE SCALE GENOMIC DNA]</scope>
    <source>
        <strain evidence="1 2">SCRP333</strain>
    </source>
</reference>
<proteinExistence type="predicted"/>
<name>A0A6A4ETY6_9STRA</name>